<feature type="transmembrane region" description="Helical" evidence="3">
    <location>
        <begin position="90"/>
        <end position="115"/>
    </location>
</feature>
<reference evidence="5" key="1">
    <citation type="submission" date="2017-02" db="EMBL/GenBank/DDBJ databases">
        <title>Natronthermophilus aegyptiacus gen. nov.,sp. nov., an aerobic, extremely halophilic alkalithermophilic archaeon isolated from the athalassohaline Wadi An Natrun, Egypt.</title>
        <authorList>
            <person name="Zhao B."/>
        </authorList>
    </citation>
    <scope>NUCLEOTIDE SEQUENCE [LARGE SCALE GENOMIC DNA]</scope>
    <source>
        <strain evidence="5">JW/NM-HA 15</strain>
    </source>
</reference>
<feature type="transmembrane region" description="Helical" evidence="3">
    <location>
        <begin position="229"/>
        <end position="250"/>
    </location>
</feature>
<proteinExistence type="inferred from homology"/>
<dbReference type="GO" id="GO:0016780">
    <property type="term" value="F:phosphotransferase activity, for other substituted phosphate groups"/>
    <property type="evidence" value="ECO:0007669"/>
    <property type="project" value="InterPro"/>
</dbReference>
<dbReference type="GeneID" id="32893554"/>
<keyword evidence="3" id="KW-0812">Transmembrane</keyword>
<dbReference type="EMBL" id="CP019893">
    <property type="protein sequence ID" value="ARS89289.1"/>
    <property type="molecule type" value="Genomic_DNA"/>
</dbReference>
<keyword evidence="3" id="KW-1133">Transmembrane helix</keyword>
<keyword evidence="5" id="KW-1185">Reference proteome</keyword>
<evidence type="ECO:0000313" key="4">
    <source>
        <dbReference type="EMBL" id="ARS89289.1"/>
    </source>
</evidence>
<comment type="similarity">
    <text evidence="2">Belongs to the CDP-alcohol phosphatidyltransferase class-I family.</text>
</comment>
<feature type="transmembrane region" description="Helical" evidence="3">
    <location>
        <begin position="182"/>
        <end position="208"/>
    </location>
</feature>
<dbReference type="OrthoDB" id="331608at2157"/>
<dbReference type="Gene3D" id="1.20.120.1760">
    <property type="match status" value="1"/>
</dbReference>
<dbReference type="GO" id="GO:0008654">
    <property type="term" value="P:phospholipid biosynthetic process"/>
    <property type="evidence" value="ECO:0007669"/>
    <property type="project" value="InterPro"/>
</dbReference>
<feature type="transmembrane region" description="Helical" evidence="3">
    <location>
        <begin position="256"/>
        <end position="277"/>
    </location>
</feature>
<dbReference type="InterPro" id="IPR048254">
    <property type="entry name" value="CDP_ALCOHOL_P_TRANSF_CS"/>
</dbReference>
<keyword evidence="1 2" id="KW-0808">Transferase</keyword>
<dbReference type="RefSeq" id="WP_161493149.1">
    <property type="nucleotide sequence ID" value="NZ_CP019893.1"/>
</dbReference>
<name>A0A2Z2HQH3_9EURY</name>
<gene>
    <name evidence="4" type="ORF">B1756_05710</name>
</gene>
<dbReference type="InterPro" id="IPR043130">
    <property type="entry name" value="CDP-OH_PTrfase_TM_dom"/>
</dbReference>
<keyword evidence="3" id="KW-0472">Membrane</keyword>
<dbReference type="Pfam" id="PF01066">
    <property type="entry name" value="CDP-OH_P_transf"/>
    <property type="match status" value="1"/>
</dbReference>
<evidence type="ECO:0000313" key="5">
    <source>
        <dbReference type="Proteomes" id="UP000250088"/>
    </source>
</evidence>
<protein>
    <recommendedName>
        <fullName evidence="6">CDP-alcohol phosphatidyltransferase</fullName>
    </recommendedName>
</protein>
<evidence type="ECO:0000256" key="2">
    <source>
        <dbReference type="RuleBase" id="RU003750"/>
    </source>
</evidence>
<feature type="transmembrane region" description="Helical" evidence="3">
    <location>
        <begin position="57"/>
        <end position="78"/>
    </location>
</feature>
<evidence type="ECO:0008006" key="6">
    <source>
        <dbReference type="Google" id="ProtNLM"/>
    </source>
</evidence>
<evidence type="ECO:0000256" key="1">
    <source>
        <dbReference type="ARBA" id="ARBA00022679"/>
    </source>
</evidence>
<sequence length="283" mass="29224">MTPDERSADDVEGRRWLAESGIDAWVGRWLEAATVLVVLTALVAGGVTIGWRPARTVTFAGWIGFAVAVVVIVAGVTIERTARGGASEPLTIASWITLARGAILACFVGVLGSIATAPGSGVEMLMGGGVATGTAPLGWLPAALFAAAGLLDGVDGTVARRASTETDLGARLDTELDALTTLVGTVAVVALGAASIAVLAVGAARYLYAGSLWWRRRQGRPVRDLPSSRVRAGVSAAVLLGIWLALAPITTAEQSVLLTTAVAVPFLANFLWDWLVVTTRVSR</sequence>
<dbReference type="GO" id="GO:0016020">
    <property type="term" value="C:membrane"/>
    <property type="evidence" value="ECO:0007669"/>
    <property type="project" value="InterPro"/>
</dbReference>
<dbReference type="InterPro" id="IPR000462">
    <property type="entry name" value="CDP-OH_P_trans"/>
</dbReference>
<dbReference type="KEGG" id="naj:B1756_05710"/>
<dbReference type="AlphaFoldDB" id="A0A2Z2HQH3"/>
<feature type="transmembrane region" description="Helical" evidence="3">
    <location>
        <begin position="29"/>
        <end position="51"/>
    </location>
</feature>
<accession>A0A2Z2HQH3</accession>
<evidence type="ECO:0000256" key="3">
    <source>
        <dbReference type="SAM" id="Phobius"/>
    </source>
</evidence>
<dbReference type="Proteomes" id="UP000250088">
    <property type="component" value="Chromosome"/>
</dbReference>
<dbReference type="PROSITE" id="PS00379">
    <property type="entry name" value="CDP_ALCOHOL_P_TRANSF"/>
    <property type="match status" value="1"/>
</dbReference>
<organism evidence="4 5">
    <name type="scientific">Natrarchaeobaculum aegyptiacum</name>
    <dbReference type="NCBI Taxonomy" id="745377"/>
    <lineage>
        <taxon>Archaea</taxon>
        <taxon>Methanobacteriati</taxon>
        <taxon>Methanobacteriota</taxon>
        <taxon>Stenosarchaea group</taxon>
        <taxon>Halobacteria</taxon>
        <taxon>Halobacteriales</taxon>
        <taxon>Natrialbaceae</taxon>
        <taxon>Natrarchaeobaculum</taxon>
    </lineage>
</organism>